<feature type="binding site" evidence="7">
    <location>
        <position position="83"/>
    </location>
    <ligand>
        <name>sn-glycerol 3-phosphate</name>
        <dbReference type="ChEBI" id="CHEBI:57597"/>
    </ligand>
</feature>
<dbReference type="NCBIfam" id="NF000756">
    <property type="entry name" value="PRK00047.1"/>
    <property type="match status" value="1"/>
</dbReference>
<dbReference type="PROSITE" id="PS00445">
    <property type="entry name" value="FGGY_KINASES_2"/>
    <property type="match status" value="1"/>
</dbReference>
<evidence type="ECO:0000256" key="7">
    <source>
        <dbReference type="HAMAP-Rule" id="MF_00186"/>
    </source>
</evidence>
<dbReference type="PIRSF" id="PIRSF000538">
    <property type="entry name" value="GlpK"/>
    <property type="match status" value="1"/>
</dbReference>
<comment type="catalytic activity">
    <reaction evidence="7">
        <text>glycerol + ATP = sn-glycerol 3-phosphate + ADP + H(+)</text>
        <dbReference type="Rhea" id="RHEA:21644"/>
        <dbReference type="ChEBI" id="CHEBI:15378"/>
        <dbReference type="ChEBI" id="CHEBI:17754"/>
        <dbReference type="ChEBI" id="CHEBI:30616"/>
        <dbReference type="ChEBI" id="CHEBI:57597"/>
        <dbReference type="ChEBI" id="CHEBI:456216"/>
        <dbReference type="EC" id="2.7.1.30"/>
    </reaction>
</comment>
<feature type="binding site" evidence="7">
    <location>
        <position position="16"/>
    </location>
    <ligand>
        <name>ADP</name>
        <dbReference type="ChEBI" id="CHEBI:456216"/>
    </ligand>
</feature>
<comment type="subunit">
    <text evidence="7">Homotetramer and homodimer (in equilibrium).</text>
</comment>
<dbReference type="HAMAP" id="MF_00186">
    <property type="entry name" value="Glycerol_kin"/>
    <property type="match status" value="1"/>
</dbReference>
<evidence type="ECO:0000256" key="2">
    <source>
        <dbReference type="ARBA" id="ARBA00022679"/>
    </source>
</evidence>
<dbReference type="InterPro" id="IPR018483">
    <property type="entry name" value="Carb_kinase_FGGY_CS"/>
</dbReference>
<feature type="binding site" evidence="7">
    <location>
        <position position="313"/>
    </location>
    <ligand>
        <name>ATP</name>
        <dbReference type="ChEBI" id="CHEBI:30616"/>
    </ligand>
</feature>
<dbReference type="InterPro" id="IPR005999">
    <property type="entry name" value="Glycerol_kin"/>
</dbReference>
<evidence type="ECO:0000256" key="3">
    <source>
        <dbReference type="ARBA" id="ARBA00022741"/>
    </source>
</evidence>
<feature type="binding site" evidence="7">
    <location>
        <position position="309"/>
    </location>
    <ligand>
        <name>ATP</name>
        <dbReference type="ChEBI" id="CHEBI:30616"/>
    </ligand>
</feature>
<comment type="similarity">
    <text evidence="1 7 8">Belongs to the FGGY kinase family.</text>
</comment>
<keyword evidence="6 7" id="KW-0067">ATP-binding</keyword>
<feature type="binding site" evidence="7">
    <location>
        <position position="83"/>
    </location>
    <ligand>
        <name>glycerol</name>
        <dbReference type="ChEBI" id="CHEBI:17754"/>
    </ligand>
</feature>
<keyword evidence="2 7" id="KW-0808">Transferase</keyword>
<evidence type="ECO:0000313" key="12">
    <source>
        <dbReference type="Proteomes" id="UP000767854"/>
    </source>
</evidence>
<dbReference type="Proteomes" id="UP000767854">
    <property type="component" value="Unassembled WGS sequence"/>
</dbReference>
<evidence type="ECO:0000256" key="4">
    <source>
        <dbReference type="ARBA" id="ARBA00022777"/>
    </source>
</evidence>
<dbReference type="Pfam" id="PF02782">
    <property type="entry name" value="FGGY_C"/>
    <property type="match status" value="1"/>
</dbReference>
<dbReference type="InterPro" id="IPR000577">
    <property type="entry name" value="Carb_kinase_FGGY"/>
</dbReference>
<reference evidence="11 12" key="1">
    <citation type="submission" date="2021-01" db="EMBL/GenBank/DDBJ databases">
        <title>Genomic Encyclopedia of Type Strains, Phase IV (KMG-IV): sequencing the most valuable type-strain genomes for metagenomic binning, comparative biology and taxonomic classification.</title>
        <authorList>
            <person name="Goeker M."/>
        </authorList>
    </citation>
    <scope>NUCLEOTIDE SEQUENCE [LARGE SCALE GENOMIC DNA]</scope>
    <source>
        <strain evidence="11 12">DSM 24436</strain>
    </source>
</reference>
<keyword evidence="5 7" id="KW-0319">Glycerol metabolism</keyword>
<feature type="binding site" evidence="7">
    <location>
        <position position="266"/>
    </location>
    <ligand>
        <name>ATP</name>
        <dbReference type="ChEBI" id="CHEBI:30616"/>
    </ligand>
</feature>
<protein>
    <recommendedName>
        <fullName evidence="7">Glycerol kinase</fullName>
        <ecNumber evidence="7">2.7.1.30</ecNumber>
    </recommendedName>
    <alternativeName>
        <fullName evidence="7">ATP:glycerol 3-phosphotransferase</fullName>
    </alternativeName>
    <alternativeName>
        <fullName evidence="7">Glycerokinase</fullName>
        <shortName evidence="7">GK</shortName>
    </alternativeName>
</protein>
<dbReference type="RefSeq" id="WP_204665228.1">
    <property type="nucleotide sequence ID" value="NZ_JAFBDT010000031.1"/>
</dbReference>
<name>A0ABS2MU57_9FIRM</name>
<feature type="binding site" evidence="7">
    <location>
        <position position="266"/>
    </location>
    <ligand>
        <name>ADP</name>
        <dbReference type="ChEBI" id="CHEBI:456216"/>
    </ligand>
</feature>
<feature type="domain" description="Carbohydrate kinase FGGY C-terminal" evidence="10">
    <location>
        <begin position="261"/>
        <end position="449"/>
    </location>
</feature>
<dbReference type="CDD" id="cd07769">
    <property type="entry name" value="ASKHA_NBD_FGGY_GK"/>
    <property type="match status" value="1"/>
</dbReference>
<feature type="binding site" evidence="7">
    <location>
        <position position="12"/>
    </location>
    <ligand>
        <name>ATP</name>
        <dbReference type="ChEBI" id="CHEBI:30616"/>
    </ligand>
</feature>
<dbReference type="Pfam" id="PF00370">
    <property type="entry name" value="FGGY_N"/>
    <property type="match status" value="1"/>
</dbReference>
<feature type="binding site" evidence="7">
    <location>
        <position position="410"/>
    </location>
    <ligand>
        <name>ADP</name>
        <dbReference type="ChEBI" id="CHEBI:456216"/>
    </ligand>
</feature>
<dbReference type="InterPro" id="IPR043129">
    <property type="entry name" value="ATPase_NBD"/>
</dbReference>
<gene>
    <name evidence="7" type="primary">glpK</name>
    <name evidence="11" type="ORF">JOC49_002363</name>
</gene>
<comment type="function">
    <text evidence="7">Key enzyme in the regulation of glycerol uptake and metabolism. Catalyzes the phosphorylation of glycerol to yield sn-glycerol 3-phosphate.</text>
</comment>
<sequence>MKQYVLALDQGTTSSRAILFNHNGEIVKTAQKEFTQHYPKSGWVEHDPMEIWGTQSGVAREVIESAGVSVAEIAALGITNQRETTVVWDRLTGKPIYNAIVWQCRRTADICDRLIADGHSEYIQDATGLVVDAYFSATKVKWILDHVTGSRERARHGELLFGTIDTWLIWNLTRGKIHVTDFSNASRTMMFNIDTLEWDHKILELLDIPIQMLPEVKSSSEIYGFTDEQTFGGSKIPISGCAGDQQAALFGQMCFDEGAAKNTYGTGCFLLMNTGHHRVPSRNGLLTTIAWQLNGQVSYALEGSIFIAGAAVQWLRDEMMLIGKASESAYYAEKVQDTNGVYFVPAFAGLGAPYWDMYARGAIVGLTRGSNRNHIIRATLEAIAYQTRDVIEAMEEDSNLKLRSLRTDGGATANDFLMQFQADLLGVDVIRPAVTESTALGAAYLAGLATGFWTSLEDIKENTGTDDRFSPMIEDETRQALYKGWKRAVKRAMKWEFE</sequence>
<accession>A0ABS2MU57</accession>
<evidence type="ECO:0000256" key="1">
    <source>
        <dbReference type="ARBA" id="ARBA00009156"/>
    </source>
</evidence>
<dbReference type="PROSITE" id="PS00933">
    <property type="entry name" value="FGGY_KINASES_1"/>
    <property type="match status" value="1"/>
</dbReference>
<evidence type="ECO:0000256" key="6">
    <source>
        <dbReference type="ARBA" id="ARBA00022840"/>
    </source>
</evidence>
<organism evidence="11 12">
    <name type="scientific">Fusibacter tunisiensis</name>
    <dbReference type="NCBI Taxonomy" id="1008308"/>
    <lineage>
        <taxon>Bacteria</taxon>
        <taxon>Bacillati</taxon>
        <taxon>Bacillota</taxon>
        <taxon>Clostridia</taxon>
        <taxon>Eubacteriales</taxon>
        <taxon>Eubacteriales Family XII. Incertae Sedis</taxon>
        <taxon>Fusibacter</taxon>
    </lineage>
</organism>
<evidence type="ECO:0000256" key="5">
    <source>
        <dbReference type="ARBA" id="ARBA00022798"/>
    </source>
</evidence>
<feature type="binding site" evidence="7">
    <location>
        <position position="134"/>
    </location>
    <ligand>
        <name>sn-glycerol 3-phosphate</name>
        <dbReference type="ChEBI" id="CHEBI:57597"/>
    </ligand>
</feature>
<feature type="binding site" evidence="7">
    <location>
        <position position="244"/>
    </location>
    <ligand>
        <name>sn-glycerol 3-phosphate</name>
        <dbReference type="ChEBI" id="CHEBI:57597"/>
    </ligand>
</feature>
<comment type="activity regulation">
    <text evidence="7">Activated by phosphorylation and inhibited by fructose 1,6-bisphosphate (FBP).</text>
</comment>
<dbReference type="SUPFAM" id="SSF53067">
    <property type="entry name" value="Actin-like ATPase domain"/>
    <property type="match status" value="2"/>
</dbReference>
<dbReference type="PANTHER" id="PTHR10196:SF69">
    <property type="entry name" value="GLYCEROL KINASE"/>
    <property type="match status" value="1"/>
</dbReference>
<feature type="binding site" evidence="7">
    <location>
        <position position="12"/>
    </location>
    <ligand>
        <name>sn-glycerol 3-phosphate</name>
        <dbReference type="ChEBI" id="CHEBI:57597"/>
    </ligand>
</feature>
<proteinExistence type="inferred from homology"/>
<feature type="binding site" evidence="7">
    <location>
        <position position="414"/>
    </location>
    <ligand>
        <name>ADP</name>
        <dbReference type="ChEBI" id="CHEBI:456216"/>
    </ligand>
</feature>
<keyword evidence="3 7" id="KW-0547">Nucleotide-binding</keyword>
<dbReference type="EC" id="2.7.1.30" evidence="7"/>
<dbReference type="EMBL" id="JAFBDT010000031">
    <property type="protein sequence ID" value="MBM7562802.1"/>
    <property type="molecule type" value="Genomic_DNA"/>
</dbReference>
<feature type="binding site" evidence="7">
    <location>
        <position position="14"/>
    </location>
    <ligand>
        <name>ATP</name>
        <dbReference type="ChEBI" id="CHEBI:30616"/>
    </ligand>
</feature>
<evidence type="ECO:0000259" key="9">
    <source>
        <dbReference type="Pfam" id="PF00370"/>
    </source>
</evidence>
<feature type="binding site" evidence="7">
    <location>
        <position position="309"/>
    </location>
    <ligand>
        <name>ADP</name>
        <dbReference type="ChEBI" id="CHEBI:456216"/>
    </ligand>
</feature>
<feature type="binding site" evidence="7">
    <location>
        <position position="134"/>
    </location>
    <ligand>
        <name>glycerol</name>
        <dbReference type="ChEBI" id="CHEBI:17754"/>
    </ligand>
</feature>
<evidence type="ECO:0000256" key="8">
    <source>
        <dbReference type="RuleBase" id="RU003733"/>
    </source>
</evidence>
<feature type="binding site" evidence="7">
    <location>
        <position position="13"/>
    </location>
    <ligand>
        <name>ATP</name>
        <dbReference type="ChEBI" id="CHEBI:30616"/>
    </ligand>
</feature>
<dbReference type="GO" id="GO:0004370">
    <property type="term" value="F:glycerol kinase activity"/>
    <property type="evidence" value="ECO:0007669"/>
    <property type="project" value="UniProtKB-EC"/>
</dbReference>
<feature type="binding site" evidence="7">
    <location>
        <position position="12"/>
    </location>
    <ligand>
        <name>ADP</name>
        <dbReference type="ChEBI" id="CHEBI:456216"/>
    </ligand>
</feature>
<dbReference type="NCBIfam" id="TIGR01311">
    <property type="entry name" value="glycerol_kin"/>
    <property type="match status" value="1"/>
</dbReference>
<dbReference type="Gene3D" id="3.30.420.40">
    <property type="match status" value="2"/>
</dbReference>
<dbReference type="PANTHER" id="PTHR10196">
    <property type="entry name" value="SUGAR KINASE"/>
    <property type="match status" value="1"/>
</dbReference>
<dbReference type="InterPro" id="IPR018485">
    <property type="entry name" value="FGGY_C"/>
</dbReference>
<keyword evidence="12" id="KW-1185">Reference proteome</keyword>
<feature type="domain" description="Carbohydrate kinase FGGY N-terminal" evidence="9">
    <location>
        <begin position="4"/>
        <end position="251"/>
    </location>
</feature>
<feature type="binding site" evidence="7">
    <location>
        <position position="82"/>
    </location>
    <ligand>
        <name>glycerol</name>
        <dbReference type="ChEBI" id="CHEBI:17754"/>
    </ligand>
</feature>
<evidence type="ECO:0000313" key="11">
    <source>
        <dbReference type="EMBL" id="MBM7562802.1"/>
    </source>
</evidence>
<feature type="binding site" evidence="7">
    <location>
        <position position="82"/>
    </location>
    <ligand>
        <name>sn-glycerol 3-phosphate</name>
        <dbReference type="ChEBI" id="CHEBI:57597"/>
    </ligand>
</feature>
<keyword evidence="4 7" id="KW-0418">Kinase</keyword>
<dbReference type="InterPro" id="IPR018484">
    <property type="entry name" value="FGGY_N"/>
</dbReference>
<feature type="binding site" evidence="7">
    <location>
        <position position="245"/>
    </location>
    <ligand>
        <name>glycerol</name>
        <dbReference type="ChEBI" id="CHEBI:17754"/>
    </ligand>
</feature>
<comment type="caution">
    <text evidence="11">The sequence shown here is derived from an EMBL/GenBank/DDBJ whole genome shotgun (WGS) entry which is preliminary data.</text>
</comment>
<evidence type="ECO:0000259" key="10">
    <source>
        <dbReference type="Pfam" id="PF02782"/>
    </source>
</evidence>
<feature type="binding site" evidence="7">
    <location>
        <position position="410"/>
    </location>
    <ligand>
        <name>ATP</name>
        <dbReference type="ChEBI" id="CHEBI:30616"/>
    </ligand>
</feature>
<comment type="pathway">
    <text evidence="7">Polyol metabolism; glycerol degradation via glycerol kinase pathway; sn-glycerol 3-phosphate from glycerol: step 1/1.</text>
</comment>
<feature type="binding site" evidence="7">
    <location>
        <position position="244"/>
    </location>
    <ligand>
        <name>glycerol</name>
        <dbReference type="ChEBI" id="CHEBI:17754"/>
    </ligand>
</feature>